<evidence type="ECO:0000313" key="7">
    <source>
        <dbReference type="EMBL" id="KIN02061.1"/>
    </source>
</evidence>
<keyword evidence="8" id="KW-1185">Reference proteome</keyword>
<dbReference type="Gene3D" id="1.20.1460.10">
    <property type="entry name" value="subunit c (vma5p) of the yeast v-atpase, domain 2"/>
    <property type="match status" value="1"/>
</dbReference>
<organism evidence="7 8">
    <name type="scientific">Oidiodendron maius (strain Zn)</name>
    <dbReference type="NCBI Taxonomy" id="913774"/>
    <lineage>
        <taxon>Eukaryota</taxon>
        <taxon>Fungi</taxon>
        <taxon>Dikarya</taxon>
        <taxon>Ascomycota</taxon>
        <taxon>Pezizomycotina</taxon>
        <taxon>Leotiomycetes</taxon>
        <taxon>Leotiomycetes incertae sedis</taxon>
        <taxon>Myxotrichaceae</taxon>
        <taxon>Oidiodendron</taxon>
    </lineage>
</organism>
<dbReference type="GO" id="GO:0000221">
    <property type="term" value="C:vacuolar proton-transporting V-type ATPase, V1 domain"/>
    <property type="evidence" value="ECO:0007669"/>
    <property type="project" value="EnsemblFungi"/>
</dbReference>
<dbReference type="GO" id="GO:0046961">
    <property type="term" value="F:proton-transporting ATPase activity, rotational mechanism"/>
    <property type="evidence" value="ECO:0007669"/>
    <property type="project" value="InterPro"/>
</dbReference>
<evidence type="ECO:0000256" key="1">
    <source>
        <dbReference type="ARBA" id="ARBA00006138"/>
    </source>
</evidence>
<dbReference type="InterPro" id="IPR004907">
    <property type="entry name" value="ATPase_V1-cplx_csu"/>
</dbReference>
<evidence type="ECO:0000256" key="3">
    <source>
        <dbReference type="ARBA" id="ARBA00022781"/>
    </source>
</evidence>
<evidence type="ECO:0000256" key="4">
    <source>
        <dbReference type="ARBA" id="ARBA00023065"/>
    </source>
</evidence>
<comment type="similarity">
    <text evidence="1 6">Belongs to the V-ATPase C subunit family.</text>
</comment>
<evidence type="ECO:0000256" key="5">
    <source>
        <dbReference type="ARBA" id="ARBA00053565"/>
    </source>
</evidence>
<dbReference type="STRING" id="913774.A0A0C3H1K7"/>
<evidence type="ECO:0000256" key="2">
    <source>
        <dbReference type="ARBA" id="ARBA00022448"/>
    </source>
</evidence>
<dbReference type="Pfam" id="PF03223">
    <property type="entry name" value="V-ATPase_C"/>
    <property type="match status" value="1"/>
</dbReference>
<keyword evidence="4 6" id="KW-0406">Ion transport</keyword>
<dbReference type="InParanoid" id="A0A0C3H1K7"/>
<dbReference type="SUPFAM" id="SSF118203">
    <property type="entry name" value="Vacuolar ATP synthase subunit C"/>
    <property type="match status" value="1"/>
</dbReference>
<gene>
    <name evidence="7" type="ORF">OIDMADRAFT_53578</name>
</gene>
<dbReference type="AlphaFoldDB" id="A0A0C3H1K7"/>
<sequence length="397" mass="44803">MSGPTKYLLVSLPTSISQSNDKDEAFAALQNTVSADNGTVLPFKIPEFKIGTLDALVQQADDLAKLDSTCRAVVAKVGDSLRRLLERDEARIAQQKTVNDKPADQYLRTFTWNKVKYRADKPLAELIDSLQKELVSIDNDVKSKFTQYTQVKKNLTILERRQTGNLATKSLTPVVDPSLLVQNSEYLETHLIAVPTSSAKEFIKSYETISPMVVPRSSIEVARDEEFTLFAVTTFKKYSAEFQHKCREMRWTPRDYKYVEGGKEEERKEVERVARDERKVWGEALRLSRTGWSESVMIWIHVLTLRVFVETVLRYGLPLDFVCGLIKTNEKLGKKAKASLDSTYSYLGGNAFGRDKKGRVKKDDSALSSEMAAAGVGSHGGEGNEYTAYVYYEFEII</sequence>
<dbReference type="PANTHER" id="PTHR10137">
    <property type="entry name" value="V-TYPE PROTON ATPASE SUBUNIT C"/>
    <property type="match status" value="1"/>
</dbReference>
<comment type="function">
    <text evidence="5">Subunit of the V1 complex of vacuolar(H+)-ATPase (V-ATPase), a multisubunit enzyme composed of a peripheral complex (V1) that hydrolyzes ATP and a membrane integral complex (V0) that translocates protons. V-ATPase is responsible for acidifying and maintaining the pH of intracellular compartments. Subunit C is necessary for the assembly of the catalytic sector of the enzyme and is likely to have a specific function in its catalytic activity. Reversibly leaves the enzyme after glucose depletion, causing the catalytic subcomplex V1 to detach from the V0 section.</text>
</comment>
<dbReference type="Proteomes" id="UP000054321">
    <property type="component" value="Unassembled WGS sequence"/>
</dbReference>
<dbReference type="CDD" id="cd14785">
    <property type="entry name" value="V-ATPase_C"/>
    <property type="match status" value="1"/>
</dbReference>
<keyword evidence="2 6" id="KW-0813">Transport</keyword>
<reference evidence="7 8" key="1">
    <citation type="submission" date="2014-04" db="EMBL/GenBank/DDBJ databases">
        <authorList>
            <consortium name="DOE Joint Genome Institute"/>
            <person name="Kuo A."/>
            <person name="Martino E."/>
            <person name="Perotto S."/>
            <person name="Kohler A."/>
            <person name="Nagy L.G."/>
            <person name="Floudas D."/>
            <person name="Copeland A."/>
            <person name="Barry K.W."/>
            <person name="Cichocki N."/>
            <person name="Veneault-Fourrey C."/>
            <person name="LaButti K."/>
            <person name="Lindquist E.A."/>
            <person name="Lipzen A."/>
            <person name="Lundell T."/>
            <person name="Morin E."/>
            <person name="Murat C."/>
            <person name="Sun H."/>
            <person name="Tunlid A."/>
            <person name="Henrissat B."/>
            <person name="Grigoriev I.V."/>
            <person name="Hibbett D.S."/>
            <person name="Martin F."/>
            <person name="Nordberg H.P."/>
            <person name="Cantor M.N."/>
            <person name="Hua S.X."/>
        </authorList>
    </citation>
    <scope>NUCLEOTIDE SEQUENCE [LARGE SCALE GENOMIC DNA]</scope>
    <source>
        <strain evidence="7 8">Zn</strain>
    </source>
</reference>
<keyword evidence="3 6" id="KW-0375">Hydrogen ion transport</keyword>
<dbReference type="PANTHER" id="PTHR10137:SF0">
    <property type="entry name" value="V-TYPE PROTON ATPASE SUBUNIT C"/>
    <property type="match status" value="1"/>
</dbReference>
<dbReference type="Gene3D" id="3.30.70.1180">
    <property type="entry name" value="Vacuolar atp synthase subunit c, domain 1"/>
    <property type="match status" value="1"/>
</dbReference>
<evidence type="ECO:0000256" key="6">
    <source>
        <dbReference type="RuleBase" id="RU364010"/>
    </source>
</evidence>
<comment type="function">
    <text evidence="6">Subunit of the V1 complex of vacuolar(H+)-ATPase (V-ATPase), a multisubunit enzyme composed of a peripheral complex (V1) that hydrolyzes ATP and a membrane integral complex (V0) that translocates protons. V-ATPase is responsible for acidifying and maintaining the pH of intracellular compartments and in some cell types, is targeted to the plasma membrane, where it is responsible for acidifying the extracellular environment. Subunit C is necessary for the assembly of the catalytic sector of the enzyme and is likely to have a specific function in its catalytic activity.</text>
</comment>
<dbReference type="Gene3D" id="3.30.70.100">
    <property type="match status" value="1"/>
</dbReference>
<name>A0A0C3H1K7_OIDMZ</name>
<dbReference type="OrthoDB" id="6605928at2759"/>
<comment type="subunit">
    <text evidence="6">V-ATPase is a heteromultimeric enzyme composed of a peripheral catalytic V1 complex (components A to H) attached to an integral membrane V0 proton pore complex.</text>
</comment>
<accession>A0A0C3H1K7</accession>
<reference evidence="8" key="2">
    <citation type="submission" date="2015-01" db="EMBL/GenBank/DDBJ databases">
        <title>Evolutionary Origins and Diversification of the Mycorrhizal Mutualists.</title>
        <authorList>
            <consortium name="DOE Joint Genome Institute"/>
            <consortium name="Mycorrhizal Genomics Consortium"/>
            <person name="Kohler A."/>
            <person name="Kuo A."/>
            <person name="Nagy L.G."/>
            <person name="Floudas D."/>
            <person name="Copeland A."/>
            <person name="Barry K.W."/>
            <person name="Cichocki N."/>
            <person name="Veneault-Fourrey C."/>
            <person name="LaButti K."/>
            <person name="Lindquist E.A."/>
            <person name="Lipzen A."/>
            <person name="Lundell T."/>
            <person name="Morin E."/>
            <person name="Murat C."/>
            <person name="Riley R."/>
            <person name="Ohm R."/>
            <person name="Sun H."/>
            <person name="Tunlid A."/>
            <person name="Henrissat B."/>
            <person name="Grigoriev I.V."/>
            <person name="Hibbett D.S."/>
            <person name="Martin F."/>
        </authorList>
    </citation>
    <scope>NUCLEOTIDE SEQUENCE [LARGE SCALE GENOMIC DNA]</scope>
    <source>
        <strain evidence="8">Zn</strain>
    </source>
</reference>
<dbReference type="FunCoup" id="A0A0C3H1K7">
    <property type="interactions" value="404"/>
</dbReference>
<dbReference type="FunFam" id="3.30.70.100:FF:000002">
    <property type="entry name" value="V-type proton ATPase subunit C"/>
    <property type="match status" value="1"/>
</dbReference>
<protein>
    <recommendedName>
        <fullName evidence="6">V-type proton ATPase subunit C</fullName>
    </recommendedName>
</protein>
<proteinExistence type="inferred from homology"/>
<dbReference type="HOGENOM" id="CLU_017554_3_0_1"/>
<dbReference type="InterPro" id="IPR036132">
    <property type="entry name" value="Vac_ATP_synth_c_sf"/>
</dbReference>
<evidence type="ECO:0000313" key="8">
    <source>
        <dbReference type="Proteomes" id="UP000054321"/>
    </source>
</evidence>
<dbReference type="EMBL" id="KN832875">
    <property type="protein sequence ID" value="KIN02061.1"/>
    <property type="molecule type" value="Genomic_DNA"/>
</dbReference>